<dbReference type="Proteomes" id="UP000584867">
    <property type="component" value="Unassembled WGS sequence"/>
</dbReference>
<dbReference type="SUPFAM" id="SSF54665">
    <property type="entry name" value="CO dehydrogenase molybdoprotein N-domain-like"/>
    <property type="match status" value="1"/>
</dbReference>
<keyword evidence="2 5" id="KW-0560">Oxidoreductase</keyword>
<accession>A0A7W8E7Y4</accession>
<dbReference type="EMBL" id="JACHIO010000002">
    <property type="protein sequence ID" value="MBB5062222.1"/>
    <property type="molecule type" value="Genomic_DNA"/>
</dbReference>
<sequence>MIRNNQARPTPEGQLEHRYDGIAKVTGKAKYAAEFTEPFPKKDLVYAYIVHSTIPSGSIASIDQKEAERAFGVIAILTPFNVPKLTSAKPHNLSILQDTDVHYNGQPIAVVLASSLPFARQAARMLTIKYNQQPAKLNFMGRLDEARPPKQGGREQPGTQRGDLAASMAKATVTVDETYITPLQNHNPMEPHATIAWWEGEELNVYDGTQYISGVKMSLARILNLPLENVHVQCPYTGGGFGSKGTAWSHVTLAAMAAKVVQKPVKLVLERNQMFGPVGTRPTTVNKIKIGADASGKIVGIQHDAIMNTSVMDDFVEHSAGTSRMLYNSEANATTEKMVEMNLGMGTYMRAPGEATGTAVLEIAMDELAHKLKMDPVQLRLVNYAETDPSRNRPFSSKHLRECYTQAAENFGWSKRNAEPGQKTEGNKQIGYGMATATYPANRSAASAIVRILPNGRVFAGSGTQDIGTGMYTIMAQTAAAALGLDPTLVDVKLGDSALPKAPVSGGSQSTASVLPAVDAAARQAKLKLFQLAMQDTHSPLYNAKDTDIETKDGHIFLKSNPSTGESFTALLTRNGAAPIEAEGSAEPGPDKNSMTTQSFGAVFAEVAVDKDTHMVQVRRVVGTYDIGTLMNNKTGLNQLMGGIVWGVGFALHEEAVIDPVYGRTVNGNFADYHVPVNADIGDIDVSVLNIPDTKFNPLGSRGIGEIGITGAAAAVANAIYNATGKRVRNYPMTPDKIMQA</sequence>
<name>A0A7W8E7Y4_9BACT</name>
<evidence type="ECO:0000256" key="3">
    <source>
        <dbReference type="SAM" id="MobiDB-lite"/>
    </source>
</evidence>
<dbReference type="Pfam" id="PF02738">
    <property type="entry name" value="MoCoBD_1"/>
    <property type="match status" value="1"/>
</dbReference>
<dbReference type="Gene3D" id="3.90.1170.50">
    <property type="entry name" value="Aldehyde oxidase/xanthine dehydrogenase, a/b hammerhead"/>
    <property type="match status" value="1"/>
</dbReference>
<dbReference type="InterPro" id="IPR046867">
    <property type="entry name" value="AldOxase/xan_DH_MoCoBD2"/>
</dbReference>
<dbReference type="RefSeq" id="WP_184252718.1">
    <property type="nucleotide sequence ID" value="NZ_JACHIO010000002.1"/>
</dbReference>
<dbReference type="Gene3D" id="3.30.365.10">
    <property type="entry name" value="Aldehyde oxidase/xanthine dehydrogenase, molybdopterin binding domain"/>
    <property type="match status" value="4"/>
</dbReference>
<gene>
    <name evidence="5" type="ORF">HDF15_000549</name>
</gene>
<dbReference type="PANTHER" id="PTHR11908:SF132">
    <property type="entry name" value="ALDEHYDE OXIDASE 1-RELATED"/>
    <property type="match status" value="1"/>
</dbReference>
<protein>
    <submittedName>
        <fullName evidence="5">Xanthine dehydrogenase YagR molybdenum-binding subunit</fullName>
        <ecNumber evidence="5">1.17.1.4</ecNumber>
    </submittedName>
</protein>
<dbReference type="AlphaFoldDB" id="A0A7W8E7Y4"/>
<evidence type="ECO:0000256" key="2">
    <source>
        <dbReference type="ARBA" id="ARBA00023002"/>
    </source>
</evidence>
<comment type="caution">
    <text evidence="5">The sequence shown here is derived from an EMBL/GenBank/DDBJ whole genome shotgun (WGS) entry which is preliminary data.</text>
</comment>
<dbReference type="GO" id="GO:0005506">
    <property type="term" value="F:iron ion binding"/>
    <property type="evidence" value="ECO:0007669"/>
    <property type="project" value="InterPro"/>
</dbReference>
<dbReference type="SMART" id="SM01008">
    <property type="entry name" value="Ald_Xan_dh_C"/>
    <property type="match status" value="1"/>
</dbReference>
<dbReference type="Pfam" id="PF01315">
    <property type="entry name" value="Ald_Xan_dh_C"/>
    <property type="match status" value="1"/>
</dbReference>
<proteinExistence type="predicted"/>
<evidence type="ECO:0000313" key="6">
    <source>
        <dbReference type="Proteomes" id="UP000584867"/>
    </source>
</evidence>
<dbReference type="InterPro" id="IPR037165">
    <property type="entry name" value="AldOxase/xan_DH_Mopterin-bd_sf"/>
</dbReference>
<feature type="domain" description="Aldehyde oxidase/xanthine dehydrogenase a/b hammerhead" evidence="4">
    <location>
        <begin position="26"/>
        <end position="134"/>
    </location>
</feature>
<dbReference type="InterPro" id="IPR036856">
    <property type="entry name" value="Ald_Oxase/Xan_DH_a/b_sf"/>
</dbReference>
<keyword evidence="1" id="KW-0500">Molybdenum</keyword>
<evidence type="ECO:0000259" key="4">
    <source>
        <dbReference type="SMART" id="SM01008"/>
    </source>
</evidence>
<dbReference type="PANTHER" id="PTHR11908">
    <property type="entry name" value="XANTHINE DEHYDROGENASE"/>
    <property type="match status" value="1"/>
</dbReference>
<dbReference type="InterPro" id="IPR000674">
    <property type="entry name" value="Ald_Oxase/Xan_DH_a/b"/>
</dbReference>
<dbReference type="SUPFAM" id="SSF56003">
    <property type="entry name" value="Molybdenum cofactor-binding domain"/>
    <property type="match status" value="1"/>
</dbReference>
<evidence type="ECO:0000256" key="1">
    <source>
        <dbReference type="ARBA" id="ARBA00022505"/>
    </source>
</evidence>
<dbReference type="InterPro" id="IPR016208">
    <property type="entry name" value="Ald_Oxase/xanthine_DH-like"/>
</dbReference>
<dbReference type="InterPro" id="IPR008274">
    <property type="entry name" value="AldOxase/xan_DH_MoCoBD1"/>
</dbReference>
<dbReference type="EC" id="1.17.1.4" evidence="5"/>
<organism evidence="5 6">
    <name type="scientific">Granulicella mallensis</name>
    <dbReference type="NCBI Taxonomy" id="940614"/>
    <lineage>
        <taxon>Bacteria</taxon>
        <taxon>Pseudomonadati</taxon>
        <taxon>Acidobacteriota</taxon>
        <taxon>Terriglobia</taxon>
        <taxon>Terriglobales</taxon>
        <taxon>Acidobacteriaceae</taxon>
        <taxon>Granulicella</taxon>
    </lineage>
</organism>
<feature type="region of interest" description="Disordered" evidence="3">
    <location>
        <begin position="143"/>
        <end position="163"/>
    </location>
</feature>
<dbReference type="Pfam" id="PF20256">
    <property type="entry name" value="MoCoBD_2"/>
    <property type="match status" value="1"/>
</dbReference>
<dbReference type="GO" id="GO:0004854">
    <property type="term" value="F:xanthine dehydrogenase activity"/>
    <property type="evidence" value="ECO:0007669"/>
    <property type="project" value="UniProtKB-EC"/>
</dbReference>
<reference evidence="5 6" key="1">
    <citation type="submission" date="2020-08" db="EMBL/GenBank/DDBJ databases">
        <title>Genomic Encyclopedia of Type Strains, Phase IV (KMG-V): Genome sequencing to study the core and pangenomes of soil and plant-associated prokaryotes.</title>
        <authorList>
            <person name="Whitman W."/>
        </authorList>
    </citation>
    <scope>NUCLEOTIDE SEQUENCE [LARGE SCALE GENOMIC DNA]</scope>
    <source>
        <strain evidence="5 6">X5P3</strain>
    </source>
</reference>
<evidence type="ECO:0000313" key="5">
    <source>
        <dbReference type="EMBL" id="MBB5062222.1"/>
    </source>
</evidence>